<keyword evidence="1" id="KW-0863">Zinc-finger</keyword>
<keyword evidence="1" id="KW-0862">Zinc</keyword>
<proteinExistence type="predicted"/>
<protein>
    <submittedName>
        <fullName evidence="4">SWIM zinc finger family protein</fullName>
    </submittedName>
</protein>
<feature type="region of interest" description="Disordered" evidence="2">
    <location>
        <begin position="113"/>
        <end position="132"/>
    </location>
</feature>
<dbReference type="PROSITE" id="PS50966">
    <property type="entry name" value="ZF_SWIM"/>
    <property type="match status" value="1"/>
</dbReference>
<organism evidence="4 5">
    <name type="scientific">Humisphaera borealis</name>
    <dbReference type="NCBI Taxonomy" id="2807512"/>
    <lineage>
        <taxon>Bacteria</taxon>
        <taxon>Pseudomonadati</taxon>
        <taxon>Planctomycetota</taxon>
        <taxon>Phycisphaerae</taxon>
        <taxon>Tepidisphaerales</taxon>
        <taxon>Tepidisphaeraceae</taxon>
        <taxon>Humisphaera</taxon>
    </lineage>
</organism>
<dbReference type="KEGG" id="hbs:IPV69_13620"/>
<dbReference type="AlphaFoldDB" id="A0A7M2WRU8"/>
<accession>A0A7M2WRU8</accession>
<evidence type="ECO:0000256" key="1">
    <source>
        <dbReference type="PROSITE-ProRule" id="PRU00325"/>
    </source>
</evidence>
<dbReference type="Pfam" id="PF04434">
    <property type="entry name" value="SWIM"/>
    <property type="match status" value="1"/>
</dbReference>
<keyword evidence="5" id="KW-1185">Reference proteome</keyword>
<reference evidence="4 5" key="1">
    <citation type="submission" date="2020-10" db="EMBL/GenBank/DDBJ databases">
        <title>Wide distribution of Phycisphaera-like planctomycetes from WD2101 soil group in peatlands and genome analysis of the first cultivated representative.</title>
        <authorList>
            <person name="Dedysh S.N."/>
            <person name="Beletsky A.V."/>
            <person name="Ivanova A."/>
            <person name="Kulichevskaya I.S."/>
            <person name="Suzina N.E."/>
            <person name="Philippov D.A."/>
            <person name="Rakitin A.L."/>
            <person name="Mardanov A.V."/>
            <person name="Ravin N.V."/>
        </authorList>
    </citation>
    <scope>NUCLEOTIDE SEQUENCE [LARGE SCALE GENOMIC DNA]</scope>
    <source>
        <strain evidence="4 5">M1803</strain>
    </source>
</reference>
<evidence type="ECO:0000256" key="2">
    <source>
        <dbReference type="SAM" id="MobiDB-lite"/>
    </source>
</evidence>
<feature type="domain" description="SWIM-type" evidence="3">
    <location>
        <begin position="53"/>
        <end position="86"/>
    </location>
</feature>
<evidence type="ECO:0000313" key="4">
    <source>
        <dbReference type="EMBL" id="QOV87330.1"/>
    </source>
</evidence>
<evidence type="ECO:0000259" key="3">
    <source>
        <dbReference type="PROSITE" id="PS50966"/>
    </source>
</evidence>
<evidence type="ECO:0000313" key="5">
    <source>
        <dbReference type="Proteomes" id="UP000593765"/>
    </source>
</evidence>
<dbReference type="Proteomes" id="UP000593765">
    <property type="component" value="Chromosome"/>
</dbReference>
<dbReference type="RefSeq" id="WP_206290229.1">
    <property type="nucleotide sequence ID" value="NZ_CP063458.1"/>
</dbReference>
<feature type="region of interest" description="Disordered" evidence="2">
    <location>
        <begin position="1"/>
        <end position="28"/>
    </location>
</feature>
<name>A0A7M2WRU8_9BACT</name>
<dbReference type="GO" id="GO:0008270">
    <property type="term" value="F:zinc ion binding"/>
    <property type="evidence" value="ECO:0007669"/>
    <property type="project" value="UniProtKB-KW"/>
</dbReference>
<sequence>MEGWTTQRVLQLAPDPASAKAGQGLASPRKWVTSGADAQAVWGECQGSGSKPYQTQVDLSEPAFKCSCPSRKFPCKHGLGLMLLYAGDQVAAATEKPAWVTEWLATRSERAEKAKAKAEAPPKPVDEAAQAKRREKRLERVAEGLASLRLWIHDLVRNGIATAPSRGYAFFDEPARRMIDAQATGASGRIQSLGTIASSGAGWEKPFVEELASLELLIRAYERADQLPEPTRQDIFATLGLPISQDDVLALPPVKDRWQVISQEVTQEDRLRVSRTWLFGVASRRPALVLAFAHGSAPFTMPLVAGFSIEGELCYFPGNGVRAAIKTRGDMTAIPSLDGFDKLDSLCDAISLLRAQQPWLGEVVLPLRQVVPARTGNGWSLIDSDRRTLPAVLTDSAGWTLLAMSGGAPVDVAAGFDGSRLRPQAVMQGGEFRALVVQGESVSGEAAA</sequence>
<keyword evidence="1" id="KW-0479">Metal-binding</keyword>
<gene>
    <name evidence="4" type="ORF">IPV69_13620</name>
</gene>
<dbReference type="InterPro" id="IPR007527">
    <property type="entry name" value="Znf_SWIM"/>
</dbReference>
<dbReference type="EMBL" id="CP063458">
    <property type="protein sequence ID" value="QOV87330.1"/>
    <property type="molecule type" value="Genomic_DNA"/>
</dbReference>